<dbReference type="InterPro" id="IPR029054">
    <property type="entry name" value="dUTPase-like"/>
</dbReference>
<evidence type="ECO:0000256" key="6">
    <source>
        <dbReference type="PROSITE-ProRule" id="PRU10141"/>
    </source>
</evidence>
<keyword evidence="5 6" id="KW-0067">ATP-binding</keyword>
<dbReference type="PROSITE" id="PS00108">
    <property type="entry name" value="PROTEIN_KINASE_ST"/>
    <property type="match status" value="1"/>
</dbReference>
<dbReference type="GO" id="GO:0005776">
    <property type="term" value="C:autophagosome"/>
    <property type="evidence" value="ECO:0007669"/>
    <property type="project" value="TreeGrafter"/>
</dbReference>
<accession>A0AAW2H941</accession>
<dbReference type="SUPFAM" id="SSF56112">
    <property type="entry name" value="Protein kinase-like (PK-like)"/>
    <property type="match status" value="1"/>
</dbReference>
<dbReference type="InterPro" id="IPR017441">
    <property type="entry name" value="Protein_kinase_ATP_BS"/>
</dbReference>
<dbReference type="Gene3D" id="2.70.40.10">
    <property type="match status" value="1"/>
</dbReference>
<evidence type="ECO:0000256" key="1">
    <source>
        <dbReference type="ARBA" id="ARBA00022679"/>
    </source>
</evidence>
<dbReference type="GO" id="GO:0042594">
    <property type="term" value="P:response to starvation"/>
    <property type="evidence" value="ECO:0007669"/>
    <property type="project" value="TreeGrafter"/>
</dbReference>
<dbReference type="SMART" id="SM00220">
    <property type="entry name" value="S_TKc"/>
    <property type="match status" value="1"/>
</dbReference>
<reference evidence="8" key="1">
    <citation type="journal article" date="2024" name="Gigascience">
        <title>Chromosome-level genome of the poultry shaft louse Menopon gallinae provides insight into the host-switching and adaptive evolution of parasitic lice.</title>
        <authorList>
            <person name="Xu Y."/>
            <person name="Ma L."/>
            <person name="Liu S."/>
            <person name="Liang Y."/>
            <person name="Liu Q."/>
            <person name="He Z."/>
            <person name="Tian L."/>
            <person name="Duan Y."/>
            <person name="Cai W."/>
            <person name="Li H."/>
            <person name="Song F."/>
        </authorList>
    </citation>
    <scope>NUCLEOTIDE SEQUENCE</scope>
    <source>
        <strain evidence="8">Cailab_2023a</strain>
    </source>
</reference>
<protein>
    <recommendedName>
        <fullName evidence="7">Protein kinase domain-containing protein</fullName>
    </recommendedName>
</protein>
<dbReference type="GO" id="GO:0061709">
    <property type="term" value="P:reticulophagy"/>
    <property type="evidence" value="ECO:0007669"/>
    <property type="project" value="TreeGrafter"/>
</dbReference>
<evidence type="ECO:0000259" key="7">
    <source>
        <dbReference type="PROSITE" id="PS50011"/>
    </source>
</evidence>
<evidence type="ECO:0000256" key="3">
    <source>
        <dbReference type="ARBA" id="ARBA00022777"/>
    </source>
</evidence>
<dbReference type="Pfam" id="PF00069">
    <property type="entry name" value="Pkinase"/>
    <property type="match status" value="1"/>
</dbReference>
<evidence type="ECO:0000256" key="5">
    <source>
        <dbReference type="ARBA" id="ARBA00022840"/>
    </source>
</evidence>
<gene>
    <name evidence="8" type="ORF">PYX00_011760</name>
</gene>
<dbReference type="EMBL" id="JARGDH010000006">
    <property type="protein sequence ID" value="KAL0266043.1"/>
    <property type="molecule type" value="Genomic_DNA"/>
</dbReference>
<keyword evidence="3" id="KW-0418">Kinase</keyword>
<dbReference type="GO" id="GO:0000045">
    <property type="term" value="P:autophagosome assembly"/>
    <property type="evidence" value="ECO:0007669"/>
    <property type="project" value="TreeGrafter"/>
</dbReference>
<dbReference type="GO" id="GO:0000422">
    <property type="term" value="P:autophagy of mitochondrion"/>
    <property type="evidence" value="ECO:0007669"/>
    <property type="project" value="TreeGrafter"/>
</dbReference>
<dbReference type="Gene3D" id="1.10.510.10">
    <property type="entry name" value="Transferase(Phosphotransferase) domain 1"/>
    <property type="match status" value="1"/>
</dbReference>
<dbReference type="GO" id="GO:0016787">
    <property type="term" value="F:hydrolase activity"/>
    <property type="evidence" value="ECO:0007669"/>
    <property type="project" value="UniProtKB-KW"/>
</dbReference>
<dbReference type="GO" id="GO:0005829">
    <property type="term" value="C:cytosol"/>
    <property type="evidence" value="ECO:0007669"/>
    <property type="project" value="TreeGrafter"/>
</dbReference>
<dbReference type="AlphaFoldDB" id="A0AAW2H941"/>
<dbReference type="PANTHER" id="PTHR24348:SF22">
    <property type="entry name" value="NON-SPECIFIC SERINE_THREONINE PROTEIN KINASE"/>
    <property type="match status" value="1"/>
</dbReference>
<dbReference type="GO" id="GO:0034727">
    <property type="term" value="P:piecemeal microautophagy of the nucleus"/>
    <property type="evidence" value="ECO:0007669"/>
    <property type="project" value="TreeGrafter"/>
</dbReference>
<dbReference type="PANTHER" id="PTHR24348">
    <property type="entry name" value="SERINE/THREONINE-PROTEIN KINASE UNC-51-RELATED"/>
    <property type="match status" value="1"/>
</dbReference>
<dbReference type="InterPro" id="IPR008271">
    <property type="entry name" value="Ser/Thr_kinase_AS"/>
</dbReference>
<keyword evidence="1" id="KW-0808">Transferase</keyword>
<dbReference type="InterPro" id="IPR033704">
    <property type="entry name" value="dUTPase_trimeric"/>
</dbReference>
<dbReference type="InterPro" id="IPR000719">
    <property type="entry name" value="Prot_kinase_dom"/>
</dbReference>
<evidence type="ECO:0000256" key="2">
    <source>
        <dbReference type="ARBA" id="ARBA00022741"/>
    </source>
</evidence>
<comment type="caution">
    <text evidence="8">The sequence shown here is derived from an EMBL/GenBank/DDBJ whole genome shotgun (WGS) entry which is preliminary data.</text>
</comment>
<evidence type="ECO:0000313" key="8">
    <source>
        <dbReference type="EMBL" id="KAL0266043.1"/>
    </source>
</evidence>
<feature type="domain" description="Protein kinase" evidence="7">
    <location>
        <begin position="161"/>
        <end position="436"/>
    </location>
</feature>
<dbReference type="GO" id="GO:0010506">
    <property type="term" value="P:regulation of autophagy"/>
    <property type="evidence" value="ECO:0007669"/>
    <property type="project" value="InterPro"/>
</dbReference>
<feature type="binding site" evidence="6">
    <location>
        <position position="190"/>
    </location>
    <ligand>
        <name>ATP</name>
        <dbReference type="ChEBI" id="CHEBI:30616"/>
    </ligand>
</feature>
<dbReference type="Pfam" id="PF00692">
    <property type="entry name" value="dUTPase"/>
    <property type="match status" value="1"/>
</dbReference>
<dbReference type="CDD" id="cd07557">
    <property type="entry name" value="trimeric_dUTPase"/>
    <property type="match status" value="1"/>
</dbReference>
<dbReference type="GO" id="GO:0005524">
    <property type="term" value="F:ATP binding"/>
    <property type="evidence" value="ECO:0007669"/>
    <property type="project" value="UniProtKB-UniRule"/>
</dbReference>
<sequence length="516" mass="57674">MSEIITVKKLHSDAKIPVRHTEGAAAYDLCAYEDAVIEPGERRDVGTGVAITVPLSCQGTIYSRSGLALRHSIEVCGENIGPGETKEVVVGIHNRGKAPYSVAKGDRIAQIAFIKLFSGDLLEVSELSDTKRGSKGREIEYIKRGGALPMYIKTGTKIGDYQMILVLGEGRYSTVYKALRASDGEAFAIKCASKSENLFSRTYIENEKKIVEMLRPHRNVVSHRAWFEDDKCVYFVMEYLNGFTLRREVAERLIHRDSQDIPFQTKKSYLLQIVDGLKHLHGLNIYHCDLKPENIVIVGETAKIVDFGCSVYSLESLVRFQKKCINSTPGYGAPETIAFDSPGSQVLLEAVDVWALGCLIYFVFSGITPFAQNTPYETLKCVQSVKVRLNILPPNVQEICSGIFVLDMFKRLRLCEVEELINALAEFELHTREPLVVMEALCMDDQDNTEVIEYSAQDDRLVVCIRSDSLRSFMKTVVFFMERFKLSSDTIALCAREETGTAERPVPGGTPQCSAR</sequence>
<dbReference type="InterPro" id="IPR036157">
    <property type="entry name" value="dUTPase-like_sf"/>
</dbReference>
<proteinExistence type="predicted"/>
<keyword evidence="2 6" id="KW-0547">Nucleotide-binding</keyword>
<name>A0AAW2H941_9NEOP</name>
<dbReference type="GO" id="GO:0034045">
    <property type="term" value="C:phagophore assembly site membrane"/>
    <property type="evidence" value="ECO:0007669"/>
    <property type="project" value="TreeGrafter"/>
</dbReference>
<dbReference type="GO" id="GO:0004674">
    <property type="term" value="F:protein serine/threonine kinase activity"/>
    <property type="evidence" value="ECO:0007669"/>
    <property type="project" value="InterPro"/>
</dbReference>
<keyword evidence="4" id="KW-0378">Hydrolase</keyword>
<dbReference type="CDD" id="cd00180">
    <property type="entry name" value="PKc"/>
    <property type="match status" value="1"/>
</dbReference>
<dbReference type="InterPro" id="IPR011009">
    <property type="entry name" value="Kinase-like_dom_sf"/>
</dbReference>
<dbReference type="PROSITE" id="PS00107">
    <property type="entry name" value="PROTEIN_KINASE_ATP"/>
    <property type="match status" value="1"/>
</dbReference>
<dbReference type="InterPro" id="IPR045269">
    <property type="entry name" value="Atg1-like"/>
</dbReference>
<evidence type="ECO:0000256" key="4">
    <source>
        <dbReference type="ARBA" id="ARBA00022801"/>
    </source>
</evidence>
<organism evidence="8">
    <name type="scientific">Menopon gallinae</name>
    <name type="common">poultry shaft louse</name>
    <dbReference type="NCBI Taxonomy" id="328185"/>
    <lineage>
        <taxon>Eukaryota</taxon>
        <taxon>Metazoa</taxon>
        <taxon>Ecdysozoa</taxon>
        <taxon>Arthropoda</taxon>
        <taxon>Hexapoda</taxon>
        <taxon>Insecta</taxon>
        <taxon>Pterygota</taxon>
        <taxon>Neoptera</taxon>
        <taxon>Paraneoptera</taxon>
        <taxon>Psocodea</taxon>
        <taxon>Troctomorpha</taxon>
        <taxon>Phthiraptera</taxon>
        <taxon>Amblycera</taxon>
        <taxon>Menoponidae</taxon>
        <taxon>Menopon</taxon>
    </lineage>
</organism>
<dbReference type="PROSITE" id="PS50011">
    <property type="entry name" value="PROTEIN_KINASE_DOM"/>
    <property type="match status" value="1"/>
</dbReference>
<dbReference type="SUPFAM" id="SSF51283">
    <property type="entry name" value="dUTPase-like"/>
    <property type="match status" value="1"/>
</dbReference>